<dbReference type="Proteomes" id="UP000275579">
    <property type="component" value="Chromosome"/>
</dbReference>
<organism evidence="1 2">
    <name type="scientific">Streptomyces lydicus</name>
    <dbReference type="NCBI Taxonomy" id="47763"/>
    <lineage>
        <taxon>Bacteria</taxon>
        <taxon>Bacillati</taxon>
        <taxon>Actinomycetota</taxon>
        <taxon>Actinomycetes</taxon>
        <taxon>Kitasatosporales</taxon>
        <taxon>Streptomycetaceae</taxon>
        <taxon>Streptomyces</taxon>
    </lineage>
</organism>
<accession>A0A3S9YKB0</accession>
<protein>
    <submittedName>
        <fullName evidence="1">Uncharacterized protein</fullName>
    </submittedName>
</protein>
<dbReference type="EMBL" id="CP029042">
    <property type="protein sequence ID" value="AZS75449.1"/>
    <property type="molecule type" value="Genomic_DNA"/>
</dbReference>
<sequence length="81" mass="8700">MHSASDRTLKLRHGIDVGVEVLLGEDGAERRARARFSEPGTVTLQLPAGETATVLRRGTVPEPDVCEVPSDDKCLRWGGGC</sequence>
<name>A0A3S9YKB0_9ACTN</name>
<dbReference type="RefSeq" id="WP_127154200.1">
    <property type="nucleotide sequence ID" value="NZ_CP029042.1"/>
</dbReference>
<dbReference type="AlphaFoldDB" id="A0A3S9YKB0"/>
<evidence type="ECO:0000313" key="2">
    <source>
        <dbReference type="Proteomes" id="UP000275579"/>
    </source>
</evidence>
<evidence type="ECO:0000313" key="1">
    <source>
        <dbReference type="EMBL" id="AZS75449.1"/>
    </source>
</evidence>
<gene>
    <name evidence="1" type="ORF">DDE74_35140</name>
</gene>
<proteinExistence type="predicted"/>
<reference evidence="1 2" key="1">
    <citation type="submission" date="2018-04" db="EMBL/GenBank/DDBJ databases">
        <title>Complete genome sequences of Streptomyces lydicus strain WYEC and characterization of antagonistic properties of biological control agents.</title>
        <authorList>
            <person name="Mariita R.M."/>
            <person name="Sello J.K."/>
        </authorList>
    </citation>
    <scope>NUCLEOTIDE SEQUENCE [LARGE SCALE GENOMIC DNA]</scope>
    <source>
        <strain evidence="1 2">WYEC 108</strain>
    </source>
</reference>